<evidence type="ECO:0000313" key="1">
    <source>
        <dbReference type="EMBL" id="KAH7846950.1"/>
    </source>
</evidence>
<keyword evidence="2" id="KW-1185">Reference proteome</keyword>
<evidence type="ECO:0000313" key="2">
    <source>
        <dbReference type="Proteomes" id="UP000828048"/>
    </source>
</evidence>
<dbReference type="Proteomes" id="UP000828048">
    <property type="component" value="Chromosome 5"/>
</dbReference>
<comment type="caution">
    <text evidence="1">The sequence shown here is derived from an EMBL/GenBank/DDBJ whole genome shotgun (WGS) entry which is preliminary data.</text>
</comment>
<organism evidence="1 2">
    <name type="scientific">Vaccinium darrowii</name>
    <dbReference type="NCBI Taxonomy" id="229202"/>
    <lineage>
        <taxon>Eukaryota</taxon>
        <taxon>Viridiplantae</taxon>
        <taxon>Streptophyta</taxon>
        <taxon>Embryophyta</taxon>
        <taxon>Tracheophyta</taxon>
        <taxon>Spermatophyta</taxon>
        <taxon>Magnoliopsida</taxon>
        <taxon>eudicotyledons</taxon>
        <taxon>Gunneridae</taxon>
        <taxon>Pentapetalae</taxon>
        <taxon>asterids</taxon>
        <taxon>Ericales</taxon>
        <taxon>Ericaceae</taxon>
        <taxon>Vaccinioideae</taxon>
        <taxon>Vaccinieae</taxon>
        <taxon>Vaccinium</taxon>
    </lineage>
</organism>
<proteinExistence type="predicted"/>
<name>A0ACB7Y1T5_9ERIC</name>
<dbReference type="EMBL" id="CM037155">
    <property type="protein sequence ID" value="KAH7846950.1"/>
    <property type="molecule type" value="Genomic_DNA"/>
</dbReference>
<sequence length="258" mass="28840">MATRKIFCTAAAALRSATYSSPRYQLRRIATTGLLLSMVGSTKSRFSTKYPFKSDGKCEALHNYGNDFTELARRGKLDFILGWEDEIDRCIQILSRKTKNNPIVIGDAMWGSTDFVIGLAQRIVDGDVPQTLVNRKLIRLDTDSLLADTKSREHFEQRLEAVLKEITASNDHNIIFFHGIHTILGAGGRHGGVNVGNLLNSMLGGGDLRIVATTSWSHYRKFFRNLDIACRFEKVATEDGVGILSFEGFVEVLFMAFR</sequence>
<protein>
    <submittedName>
        <fullName evidence="1">Uncharacterized protein</fullName>
    </submittedName>
</protein>
<accession>A0ACB7Y1T5</accession>
<gene>
    <name evidence="1" type="ORF">Vadar_020051</name>
</gene>
<reference evidence="1 2" key="1">
    <citation type="journal article" date="2021" name="Hortic Res">
        <title>High-quality reference genome and annotation aids understanding of berry development for evergreen blueberry (Vaccinium darrowii).</title>
        <authorList>
            <person name="Yu J."/>
            <person name="Hulse-Kemp A.M."/>
            <person name="Babiker E."/>
            <person name="Staton M."/>
        </authorList>
    </citation>
    <scope>NUCLEOTIDE SEQUENCE [LARGE SCALE GENOMIC DNA]</scope>
    <source>
        <strain evidence="2">cv. NJ 8807/NJ 8810</strain>
        <tissue evidence="1">Young leaf</tissue>
    </source>
</reference>